<dbReference type="EMBL" id="FZOR01000014">
    <property type="protein sequence ID" value="SNT02322.1"/>
    <property type="molecule type" value="Genomic_DNA"/>
</dbReference>
<protein>
    <recommendedName>
        <fullName evidence="4">DUF3040 domain-containing protein</fullName>
    </recommendedName>
</protein>
<dbReference type="Pfam" id="PF11239">
    <property type="entry name" value="DUF3040"/>
    <property type="match status" value="1"/>
</dbReference>
<sequence>MSLPLHESRVLALIEMGLCRDDRELAARFAMFNRLAAGEPPPCREDLEPRRRLSWIMAAVVVVSVAVLGAIAAAVAG</sequence>
<dbReference type="RefSeq" id="WP_089326937.1">
    <property type="nucleotide sequence ID" value="NZ_FZOR01000014.1"/>
</dbReference>
<evidence type="ECO:0008006" key="4">
    <source>
        <dbReference type="Google" id="ProtNLM"/>
    </source>
</evidence>
<dbReference type="AlphaFoldDB" id="A0A239J9L8"/>
<keyword evidence="3" id="KW-1185">Reference proteome</keyword>
<dbReference type="Proteomes" id="UP000198318">
    <property type="component" value="Unassembled WGS sequence"/>
</dbReference>
<gene>
    <name evidence="2" type="ORF">SAMN05443665_101477</name>
</gene>
<feature type="transmembrane region" description="Helical" evidence="1">
    <location>
        <begin position="53"/>
        <end position="76"/>
    </location>
</feature>
<name>A0A239J9L8_9ACTN</name>
<keyword evidence="1" id="KW-1133">Transmembrane helix</keyword>
<evidence type="ECO:0000256" key="1">
    <source>
        <dbReference type="SAM" id="Phobius"/>
    </source>
</evidence>
<dbReference type="InterPro" id="IPR021401">
    <property type="entry name" value="DUF3040"/>
</dbReference>
<evidence type="ECO:0000313" key="2">
    <source>
        <dbReference type="EMBL" id="SNT02322.1"/>
    </source>
</evidence>
<keyword evidence="1" id="KW-0472">Membrane</keyword>
<keyword evidence="1" id="KW-0812">Transmembrane</keyword>
<evidence type="ECO:0000313" key="3">
    <source>
        <dbReference type="Proteomes" id="UP000198318"/>
    </source>
</evidence>
<proteinExistence type="predicted"/>
<accession>A0A239J9L8</accession>
<organism evidence="2 3">
    <name type="scientific">Actinomadura meyerae</name>
    <dbReference type="NCBI Taxonomy" id="240840"/>
    <lineage>
        <taxon>Bacteria</taxon>
        <taxon>Bacillati</taxon>
        <taxon>Actinomycetota</taxon>
        <taxon>Actinomycetes</taxon>
        <taxon>Streptosporangiales</taxon>
        <taxon>Thermomonosporaceae</taxon>
        <taxon>Actinomadura</taxon>
    </lineage>
</organism>
<dbReference type="OrthoDB" id="3483161at2"/>
<reference evidence="2 3" key="1">
    <citation type="submission" date="2017-06" db="EMBL/GenBank/DDBJ databases">
        <authorList>
            <person name="Kim H.J."/>
            <person name="Triplett B.A."/>
        </authorList>
    </citation>
    <scope>NUCLEOTIDE SEQUENCE [LARGE SCALE GENOMIC DNA]</scope>
    <source>
        <strain evidence="2 3">DSM 44715</strain>
    </source>
</reference>